<dbReference type="SUPFAM" id="SSF55681">
    <property type="entry name" value="Class II aaRS and biotin synthetases"/>
    <property type="match status" value="1"/>
</dbReference>
<dbReference type="PANTHER" id="PTHR42753:SF2">
    <property type="entry name" value="PROLINE--TRNA LIGASE"/>
    <property type="match status" value="1"/>
</dbReference>
<comment type="subcellular location">
    <subcellularLocation>
        <location evidence="1 12">Cytoplasm</location>
    </subcellularLocation>
</comment>
<evidence type="ECO:0000256" key="10">
    <source>
        <dbReference type="ARBA" id="ARBA00053664"/>
    </source>
</evidence>
<dbReference type="SUPFAM" id="SSF52954">
    <property type="entry name" value="Class II aaRS ABD-related"/>
    <property type="match status" value="1"/>
</dbReference>
<dbReference type="Pfam" id="PF04073">
    <property type="entry name" value="tRNA_edit"/>
    <property type="match status" value="1"/>
</dbReference>
<keyword evidence="5 12" id="KW-0547">Nucleotide-binding</keyword>
<dbReference type="GO" id="GO:0005829">
    <property type="term" value="C:cytosol"/>
    <property type="evidence" value="ECO:0007669"/>
    <property type="project" value="TreeGrafter"/>
</dbReference>
<dbReference type="GO" id="GO:0002161">
    <property type="term" value="F:aminoacyl-tRNA deacylase activity"/>
    <property type="evidence" value="ECO:0007669"/>
    <property type="project" value="InterPro"/>
</dbReference>
<keyword evidence="8 12" id="KW-0030">Aminoacyl-tRNA synthetase</keyword>
<dbReference type="SUPFAM" id="SSF55826">
    <property type="entry name" value="YbaK/ProRS associated domain"/>
    <property type="match status" value="1"/>
</dbReference>
<accession>A0A9X4GXY1</accession>
<evidence type="ECO:0000256" key="7">
    <source>
        <dbReference type="ARBA" id="ARBA00022917"/>
    </source>
</evidence>
<name>A0A9X4GXY1_9FIRM</name>
<evidence type="ECO:0000256" key="11">
    <source>
        <dbReference type="ARBA" id="ARBA00060755"/>
    </source>
</evidence>
<evidence type="ECO:0000256" key="3">
    <source>
        <dbReference type="ARBA" id="ARBA00022490"/>
    </source>
</evidence>
<dbReference type="InterPro" id="IPR036621">
    <property type="entry name" value="Anticodon-bd_dom_sf"/>
</dbReference>
<dbReference type="PANTHER" id="PTHR42753">
    <property type="entry name" value="MITOCHONDRIAL RIBOSOME PROTEIN L39/PROLYL-TRNA LIGASE FAMILY MEMBER"/>
    <property type="match status" value="1"/>
</dbReference>
<evidence type="ECO:0000256" key="9">
    <source>
        <dbReference type="ARBA" id="ARBA00047671"/>
    </source>
</evidence>
<evidence type="ECO:0000256" key="8">
    <source>
        <dbReference type="ARBA" id="ARBA00023146"/>
    </source>
</evidence>
<dbReference type="FunFam" id="3.40.50.800:FF:000011">
    <property type="entry name" value="Proline--tRNA ligase"/>
    <property type="match status" value="1"/>
</dbReference>
<evidence type="ECO:0000256" key="5">
    <source>
        <dbReference type="ARBA" id="ARBA00022741"/>
    </source>
</evidence>
<evidence type="ECO:0000256" key="4">
    <source>
        <dbReference type="ARBA" id="ARBA00022598"/>
    </source>
</evidence>
<evidence type="ECO:0000256" key="6">
    <source>
        <dbReference type="ARBA" id="ARBA00022840"/>
    </source>
</evidence>
<evidence type="ECO:0000256" key="12">
    <source>
        <dbReference type="HAMAP-Rule" id="MF_01569"/>
    </source>
</evidence>
<keyword evidence="15" id="KW-1185">Reference proteome</keyword>
<keyword evidence="3 12" id="KW-0963">Cytoplasm</keyword>
<comment type="domain">
    <text evidence="12">Consists of three domains: the N-terminal catalytic domain, the editing domain and the C-terminal anticodon-binding domain.</text>
</comment>
<dbReference type="CDD" id="cd04334">
    <property type="entry name" value="ProRS-INS"/>
    <property type="match status" value="1"/>
</dbReference>
<dbReference type="RefSeq" id="WP_277442475.1">
    <property type="nucleotide sequence ID" value="NZ_JAKOAV010000003.1"/>
</dbReference>
<dbReference type="NCBIfam" id="TIGR00409">
    <property type="entry name" value="proS_fam_II"/>
    <property type="match status" value="1"/>
</dbReference>
<gene>
    <name evidence="12" type="primary">proS</name>
    <name evidence="14" type="ORF">L7E55_02730</name>
</gene>
<reference evidence="14" key="1">
    <citation type="submission" date="2022-02" db="EMBL/GenBank/DDBJ databases">
        <authorList>
            <person name="Leng L."/>
        </authorList>
    </citation>
    <scope>NUCLEOTIDE SEQUENCE</scope>
    <source>
        <strain evidence="14">JI</strain>
    </source>
</reference>
<dbReference type="FunFam" id="3.30.930.10:FF:000066">
    <property type="entry name" value="Proline--tRNA ligase"/>
    <property type="match status" value="1"/>
</dbReference>
<dbReference type="GO" id="GO:0016740">
    <property type="term" value="F:transferase activity"/>
    <property type="evidence" value="ECO:0007669"/>
    <property type="project" value="UniProtKB-ARBA"/>
</dbReference>
<feature type="domain" description="Aminoacyl-transfer RNA synthetases class-II family profile" evidence="13">
    <location>
        <begin position="38"/>
        <end position="466"/>
    </location>
</feature>
<dbReference type="InterPro" id="IPR050062">
    <property type="entry name" value="Pro-tRNA_synthetase"/>
</dbReference>
<dbReference type="InterPro" id="IPR006195">
    <property type="entry name" value="aa-tRNA-synth_II"/>
</dbReference>
<dbReference type="InterPro" id="IPR004500">
    <property type="entry name" value="Pro-tRNA-synth_IIa_bac-type"/>
</dbReference>
<dbReference type="PROSITE" id="PS50862">
    <property type="entry name" value="AA_TRNA_LIGASE_II"/>
    <property type="match status" value="1"/>
</dbReference>
<evidence type="ECO:0000259" key="13">
    <source>
        <dbReference type="PROSITE" id="PS50862"/>
    </source>
</evidence>
<dbReference type="HAMAP" id="MF_01569">
    <property type="entry name" value="Pro_tRNA_synth_type1"/>
    <property type="match status" value="1"/>
</dbReference>
<protein>
    <recommendedName>
        <fullName evidence="12">Proline--tRNA ligase</fullName>
        <ecNumber evidence="12">6.1.1.15</ecNumber>
    </recommendedName>
    <alternativeName>
        <fullName evidence="12">Prolyl-tRNA synthetase</fullName>
        <shortName evidence="12">ProRS</shortName>
    </alternativeName>
</protein>
<dbReference type="GO" id="GO:0005524">
    <property type="term" value="F:ATP binding"/>
    <property type="evidence" value="ECO:0007669"/>
    <property type="project" value="UniProtKB-UniRule"/>
</dbReference>
<organism evidence="14 15">
    <name type="scientific">Pelotomaculum isophthalicicum JI</name>
    <dbReference type="NCBI Taxonomy" id="947010"/>
    <lineage>
        <taxon>Bacteria</taxon>
        <taxon>Bacillati</taxon>
        <taxon>Bacillota</taxon>
        <taxon>Clostridia</taxon>
        <taxon>Eubacteriales</taxon>
        <taxon>Desulfotomaculaceae</taxon>
        <taxon>Pelotomaculum</taxon>
    </lineage>
</organism>
<comment type="function">
    <text evidence="10 12">Catalyzes the attachment of proline to tRNA(Pro) in a two-step reaction: proline is first activated by ATP to form Pro-AMP and then transferred to the acceptor end of tRNA(Pro). As ProRS can inadvertently accommodate and process non-cognate amino acids such as alanine and cysteine, to avoid such errors it has two additional distinct editing activities against alanine. One activity is designated as 'pretransfer' editing and involves the tRNA(Pro)-independent hydrolysis of activated Ala-AMP. The other activity is designated 'posttransfer' editing and involves deacylation of mischarged Ala-tRNA(Pro). The misacylated Cys-tRNA(Pro) is not edited by ProRS.</text>
</comment>
<dbReference type="Gene3D" id="3.40.50.800">
    <property type="entry name" value="Anticodon-binding domain"/>
    <property type="match status" value="1"/>
</dbReference>
<comment type="caution">
    <text evidence="14">The sequence shown here is derived from an EMBL/GenBank/DDBJ whole genome shotgun (WGS) entry which is preliminary data.</text>
</comment>
<keyword evidence="4 12" id="KW-0436">Ligase</keyword>
<dbReference type="InterPro" id="IPR002314">
    <property type="entry name" value="aa-tRNA-synt_IIb"/>
</dbReference>
<dbReference type="Pfam" id="PF00587">
    <property type="entry name" value="tRNA-synt_2b"/>
    <property type="match status" value="1"/>
</dbReference>
<dbReference type="InterPro" id="IPR002316">
    <property type="entry name" value="Pro-tRNA-ligase_IIa"/>
</dbReference>
<dbReference type="Gene3D" id="3.30.930.10">
    <property type="entry name" value="Bira Bifunctional Protein, Domain 2"/>
    <property type="match status" value="2"/>
</dbReference>
<dbReference type="PIRSF" id="PIRSF001535">
    <property type="entry name" value="ProRS_1"/>
    <property type="match status" value="1"/>
</dbReference>
<evidence type="ECO:0000313" key="15">
    <source>
        <dbReference type="Proteomes" id="UP001154312"/>
    </source>
</evidence>
<dbReference type="AlphaFoldDB" id="A0A9X4GXY1"/>
<dbReference type="CDD" id="cd00861">
    <property type="entry name" value="ProRS_anticodon_short"/>
    <property type="match status" value="1"/>
</dbReference>
<dbReference type="GO" id="GO:0140096">
    <property type="term" value="F:catalytic activity, acting on a protein"/>
    <property type="evidence" value="ECO:0007669"/>
    <property type="project" value="UniProtKB-ARBA"/>
</dbReference>
<evidence type="ECO:0000313" key="14">
    <source>
        <dbReference type="EMBL" id="MDF9407280.1"/>
    </source>
</evidence>
<dbReference type="InterPro" id="IPR007214">
    <property type="entry name" value="YbaK/aa-tRNA-synth-assoc-dom"/>
</dbReference>
<dbReference type="NCBIfam" id="NF006625">
    <property type="entry name" value="PRK09194.1"/>
    <property type="match status" value="1"/>
</dbReference>
<dbReference type="GO" id="GO:0004827">
    <property type="term" value="F:proline-tRNA ligase activity"/>
    <property type="evidence" value="ECO:0007669"/>
    <property type="project" value="UniProtKB-UniRule"/>
</dbReference>
<keyword evidence="7 12" id="KW-0648">Protein biosynthesis</keyword>
<dbReference type="FunFam" id="3.30.930.10:FF:000065">
    <property type="entry name" value="Proline--tRNA ligase"/>
    <property type="match status" value="1"/>
</dbReference>
<dbReference type="InterPro" id="IPR023717">
    <property type="entry name" value="Pro-tRNA-Synthase_IIa_type1"/>
</dbReference>
<comment type="catalytic activity">
    <reaction evidence="9 12">
        <text>tRNA(Pro) + L-proline + ATP = L-prolyl-tRNA(Pro) + AMP + diphosphate</text>
        <dbReference type="Rhea" id="RHEA:14305"/>
        <dbReference type="Rhea" id="RHEA-COMP:9700"/>
        <dbReference type="Rhea" id="RHEA-COMP:9702"/>
        <dbReference type="ChEBI" id="CHEBI:30616"/>
        <dbReference type="ChEBI" id="CHEBI:33019"/>
        <dbReference type="ChEBI" id="CHEBI:60039"/>
        <dbReference type="ChEBI" id="CHEBI:78442"/>
        <dbReference type="ChEBI" id="CHEBI:78532"/>
        <dbReference type="ChEBI" id="CHEBI:456215"/>
        <dbReference type="EC" id="6.1.1.15"/>
    </reaction>
</comment>
<dbReference type="Proteomes" id="UP001154312">
    <property type="component" value="Unassembled WGS sequence"/>
</dbReference>
<evidence type="ECO:0000256" key="1">
    <source>
        <dbReference type="ARBA" id="ARBA00004496"/>
    </source>
</evidence>
<sequence>MRTTELFAPTLREVPAEAEIVSHQLLLRAGFIRREAAGVYTYLPLALRVLKKINQIIREEMDRHGGQELQMPIIQSAELWQESGRWDVYGPELFRLKDRHDRDFALGPTHEEIITALVRSEVNSYKQLPLLLYQIQNKYRDERRPRFGLLRGREFIMKDLYSFDRDEQGLQLSYQKMHDAYTQVFRRCGLRFRPVEADSGAIGGSDTHEFMVLADSGEATILFCEKESCGYAANVEKAALTNVLTKTGEDLKQLAEVSTPGAHTVEEVANFLHVSPQKIIKTLLYETEEEVVAALVRGDRDVNEIKLSNALHCLHLKLAGAGTVQDITGARVGFAGPVNLKSVRIIADLEISALVNAVSGANKDDTHLINVNPVRDFTIDIIADIRMVQAGEPCPRCGSTLKEAKGIEVGQIFKLGDKYSKVLGATYLDESGQKKTIIMGCYGIGVSRTMAAAIEQNHDQDGIIWPVAIAPYHVVVVPVSVKDENQAAMAEKVYHRLVEAGIETVIDDRPERAGVKFKDADLIGCPLRITVGAKAVANEQVEVRVRKTGETIMVPVDRVESFVLDQLGKL</sequence>
<dbReference type="CDD" id="cd00779">
    <property type="entry name" value="ProRS_core_prok"/>
    <property type="match status" value="1"/>
</dbReference>
<keyword evidence="6 12" id="KW-0067">ATP-binding</keyword>
<dbReference type="Pfam" id="PF03129">
    <property type="entry name" value="HGTP_anticodon"/>
    <property type="match status" value="1"/>
</dbReference>
<comment type="subunit">
    <text evidence="2 12">Homodimer.</text>
</comment>
<dbReference type="EC" id="6.1.1.15" evidence="12"/>
<dbReference type="InterPro" id="IPR045864">
    <property type="entry name" value="aa-tRNA-synth_II/BPL/LPL"/>
</dbReference>
<dbReference type="InterPro" id="IPR044140">
    <property type="entry name" value="ProRS_anticodon_short"/>
</dbReference>
<proteinExistence type="inferred from homology"/>
<dbReference type="EMBL" id="JAKOAV010000003">
    <property type="protein sequence ID" value="MDF9407280.1"/>
    <property type="molecule type" value="Genomic_DNA"/>
</dbReference>
<dbReference type="GO" id="GO:0006433">
    <property type="term" value="P:prolyl-tRNA aminoacylation"/>
    <property type="evidence" value="ECO:0007669"/>
    <property type="project" value="UniProtKB-UniRule"/>
</dbReference>
<evidence type="ECO:0000256" key="2">
    <source>
        <dbReference type="ARBA" id="ARBA00011738"/>
    </source>
</evidence>
<dbReference type="InterPro" id="IPR036754">
    <property type="entry name" value="YbaK/aa-tRNA-synt-asso_dom_sf"/>
</dbReference>
<dbReference type="InterPro" id="IPR033730">
    <property type="entry name" value="ProRS_core_prok"/>
</dbReference>
<dbReference type="PRINTS" id="PR01046">
    <property type="entry name" value="TRNASYNTHPRO"/>
</dbReference>
<comment type="similarity">
    <text evidence="11 12">Belongs to the class-II aminoacyl-tRNA synthetase family. ProS type 1 subfamily.</text>
</comment>
<dbReference type="InterPro" id="IPR004154">
    <property type="entry name" value="Anticodon-bd"/>
</dbReference>